<dbReference type="Pfam" id="PF08240">
    <property type="entry name" value="ADH_N"/>
    <property type="match status" value="1"/>
</dbReference>
<feature type="region of interest" description="Disordered" evidence="1">
    <location>
        <begin position="1"/>
        <end position="20"/>
    </location>
</feature>
<dbReference type="InterPro" id="IPR013154">
    <property type="entry name" value="ADH-like_N"/>
</dbReference>
<dbReference type="CDD" id="cd05289">
    <property type="entry name" value="MDR_like_2"/>
    <property type="match status" value="1"/>
</dbReference>
<dbReference type="InterPro" id="IPR020843">
    <property type="entry name" value="ER"/>
</dbReference>
<evidence type="ECO:0000313" key="3">
    <source>
        <dbReference type="EMBL" id="RVX40802.1"/>
    </source>
</evidence>
<dbReference type="AlphaFoldDB" id="A0A438M4X9"/>
<dbReference type="Gene3D" id="3.90.180.10">
    <property type="entry name" value="Medium-chain alcohol dehydrogenases, catalytic domain"/>
    <property type="match status" value="1"/>
</dbReference>
<protein>
    <submittedName>
        <fullName evidence="3">NADPH:quinone reductase-like Zn-dependent oxidoreductase</fullName>
    </submittedName>
</protein>
<dbReference type="OrthoDB" id="3727682at2"/>
<dbReference type="PANTHER" id="PTHR44013">
    <property type="entry name" value="ZINC-TYPE ALCOHOL DEHYDROGENASE-LIKE PROTEIN C16A3.02C"/>
    <property type="match status" value="1"/>
</dbReference>
<dbReference type="InterPro" id="IPR052733">
    <property type="entry name" value="Chloroplast_QOR"/>
</dbReference>
<name>A0A438M4X9_9ACTN</name>
<proteinExistence type="predicted"/>
<reference evidence="3 4" key="1">
    <citation type="submission" date="2019-01" db="EMBL/GenBank/DDBJ databases">
        <title>Sequencing the genomes of 1000 actinobacteria strains.</title>
        <authorList>
            <person name="Klenk H.-P."/>
        </authorList>
    </citation>
    <scope>NUCLEOTIDE SEQUENCE [LARGE SCALE GENOMIC DNA]</scope>
    <source>
        <strain evidence="3 4">DSM 43925</strain>
    </source>
</reference>
<dbReference type="Proteomes" id="UP000284824">
    <property type="component" value="Unassembled WGS sequence"/>
</dbReference>
<dbReference type="SUPFAM" id="SSF51735">
    <property type="entry name" value="NAD(P)-binding Rossmann-fold domains"/>
    <property type="match status" value="1"/>
</dbReference>
<dbReference type="Gene3D" id="3.40.50.720">
    <property type="entry name" value="NAD(P)-binding Rossmann-like Domain"/>
    <property type="match status" value="1"/>
</dbReference>
<sequence length="311" mass="31130">MRAVTLAQVPGTPEVTEVEAPRPEAGELLVRVQASSVNGFDLGTAAGYLQGMMEHRFPLIPGKDFAGTVEAVGDGVEGFAVGDAVFGVVTKPHLGTGSMAQYVAVPAAIGLARRPEGVSVRDAGALGLAGTAAFDGLALVGPLEGRTVLISGATGGVGAIAVQLAAARRARVIATAKPGPETDLVAALTDAEVTVIDYTQDVSAQVRAAAPDGVDAVLHLAGDVAELTALTRDGGAVASALTVPEASEDRKLQTAMIRSNPTADTLSTLAGQVASGALKVSVNSEFDLERAPEAFAAFGGGTLGKIAITVA</sequence>
<dbReference type="EMBL" id="SAUN01000001">
    <property type="protein sequence ID" value="RVX40802.1"/>
    <property type="molecule type" value="Genomic_DNA"/>
</dbReference>
<accession>A0A438M4X9</accession>
<gene>
    <name evidence="3" type="ORF">EDD27_3230</name>
</gene>
<feature type="domain" description="Enoyl reductase (ER)" evidence="2">
    <location>
        <begin position="8"/>
        <end position="308"/>
    </location>
</feature>
<evidence type="ECO:0000313" key="4">
    <source>
        <dbReference type="Proteomes" id="UP000284824"/>
    </source>
</evidence>
<dbReference type="PANTHER" id="PTHR44013:SF1">
    <property type="entry name" value="ZINC-TYPE ALCOHOL DEHYDROGENASE-LIKE PROTEIN C16A3.02C"/>
    <property type="match status" value="1"/>
</dbReference>
<dbReference type="InterPro" id="IPR011032">
    <property type="entry name" value="GroES-like_sf"/>
</dbReference>
<dbReference type="Pfam" id="PF13602">
    <property type="entry name" value="ADH_zinc_N_2"/>
    <property type="match status" value="1"/>
</dbReference>
<dbReference type="GO" id="GO:0016491">
    <property type="term" value="F:oxidoreductase activity"/>
    <property type="evidence" value="ECO:0007669"/>
    <property type="project" value="InterPro"/>
</dbReference>
<organism evidence="3 4">
    <name type="scientific">Nonomuraea polychroma</name>
    <dbReference type="NCBI Taxonomy" id="46176"/>
    <lineage>
        <taxon>Bacteria</taxon>
        <taxon>Bacillati</taxon>
        <taxon>Actinomycetota</taxon>
        <taxon>Actinomycetes</taxon>
        <taxon>Streptosporangiales</taxon>
        <taxon>Streptosporangiaceae</taxon>
        <taxon>Nonomuraea</taxon>
    </lineage>
</organism>
<dbReference type="SMART" id="SM00829">
    <property type="entry name" value="PKS_ER"/>
    <property type="match status" value="1"/>
</dbReference>
<keyword evidence="4" id="KW-1185">Reference proteome</keyword>
<comment type="caution">
    <text evidence="3">The sequence shown here is derived from an EMBL/GenBank/DDBJ whole genome shotgun (WGS) entry which is preliminary data.</text>
</comment>
<evidence type="ECO:0000259" key="2">
    <source>
        <dbReference type="SMART" id="SM00829"/>
    </source>
</evidence>
<dbReference type="SUPFAM" id="SSF50129">
    <property type="entry name" value="GroES-like"/>
    <property type="match status" value="1"/>
</dbReference>
<evidence type="ECO:0000256" key="1">
    <source>
        <dbReference type="SAM" id="MobiDB-lite"/>
    </source>
</evidence>
<dbReference type="InterPro" id="IPR036291">
    <property type="entry name" value="NAD(P)-bd_dom_sf"/>
</dbReference>
<dbReference type="RefSeq" id="WP_127933132.1">
    <property type="nucleotide sequence ID" value="NZ_SAUN01000001.1"/>
</dbReference>